<evidence type="ECO:0000313" key="4">
    <source>
        <dbReference type="EnsemblPlants" id="ORUFI11G00920.1"/>
    </source>
</evidence>
<dbReference type="GO" id="GO:0008289">
    <property type="term" value="F:lipid binding"/>
    <property type="evidence" value="ECO:0007669"/>
    <property type="project" value="UniProtKB-KW"/>
</dbReference>
<evidence type="ECO:0000313" key="5">
    <source>
        <dbReference type="Proteomes" id="UP000008022"/>
    </source>
</evidence>
<accession>A0A0E0R3D6</accession>
<name>A0A0E0R3D6_ORYRU</name>
<dbReference type="EnsemblPlants" id="ORUFI11G00920.1">
    <property type="protein sequence ID" value="ORUFI11G00920.1"/>
    <property type="gene ID" value="ORUFI11G00920"/>
</dbReference>
<dbReference type="SUPFAM" id="SSF47699">
    <property type="entry name" value="Bifunctional inhibitor/lipid-transfer protein/seed storage 2S albumin"/>
    <property type="match status" value="1"/>
</dbReference>
<feature type="domain" description="Bifunctional inhibitor/plant lipid transfer protein/seed storage helical" evidence="3">
    <location>
        <begin position="137"/>
        <end position="207"/>
    </location>
</feature>
<dbReference type="PRINTS" id="PR00382">
    <property type="entry name" value="LIPIDTRNSFER"/>
</dbReference>
<comment type="function">
    <text evidence="1">Plant non-specific lipid-transfer proteins transfer phospholipids as well as galactolipids across membranes. May play a role in wax or cutin deposition in the cell walls of expanding epidermal cells and certain secretory tissues.</text>
</comment>
<feature type="compositionally biased region" description="Basic and acidic residues" evidence="2">
    <location>
        <begin position="44"/>
        <end position="63"/>
    </location>
</feature>
<reference evidence="4" key="2">
    <citation type="submission" date="2015-06" db="UniProtKB">
        <authorList>
            <consortium name="EnsemblPlants"/>
        </authorList>
    </citation>
    <scope>IDENTIFICATION</scope>
</reference>
<keyword evidence="1" id="KW-0446">Lipid-binding</keyword>
<dbReference type="Pfam" id="PF00234">
    <property type="entry name" value="Tryp_alpha_amyl"/>
    <property type="match status" value="1"/>
</dbReference>
<dbReference type="Proteomes" id="UP000008022">
    <property type="component" value="Unassembled WGS sequence"/>
</dbReference>
<dbReference type="CDD" id="cd01960">
    <property type="entry name" value="nsLTP1"/>
    <property type="match status" value="1"/>
</dbReference>
<dbReference type="PANTHER" id="PTHR33076">
    <property type="entry name" value="NON-SPECIFIC LIPID-TRANSFER PROTEIN 2-RELATED"/>
    <property type="match status" value="1"/>
</dbReference>
<reference evidence="5" key="1">
    <citation type="submission" date="2013-06" db="EMBL/GenBank/DDBJ databases">
        <authorList>
            <person name="Zhao Q."/>
        </authorList>
    </citation>
    <scope>NUCLEOTIDE SEQUENCE</scope>
    <source>
        <strain evidence="5">cv. W1943</strain>
    </source>
</reference>
<keyword evidence="1" id="KW-0813">Transport</keyword>
<dbReference type="Gramene" id="ORUFI11G00920.1">
    <property type="protein sequence ID" value="ORUFI11G00920.1"/>
    <property type="gene ID" value="ORUFI11G00920"/>
</dbReference>
<dbReference type="InterPro" id="IPR016140">
    <property type="entry name" value="Bifunc_inhib/LTP/seed_store"/>
</dbReference>
<feature type="compositionally biased region" description="Basic residues" evidence="2">
    <location>
        <begin position="64"/>
        <end position="79"/>
    </location>
</feature>
<dbReference type="STRING" id="4529.A0A0E0R3D6"/>
<dbReference type="Gene3D" id="1.10.110.10">
    <property type="entry name" value="Plant lipid-transfer and hydrophobic proteins"/>
    <property type="match status" value="1"/>
</dbReference>
<evidence type="ECO:0000256" key="2">
    <source>
        <dbReference type="SAM" id="MobiDB-lite"/>
    </source>
</evidence>
<comment type="similarity">
    <text evidence="1">Belongs to the plant LTP family.</text>
</comment>
<proteinExistence type="inferred from homology"/>
<sequence length="211" mass="23566">MRAGGEHAGTVHHVRDGEGVRPHRRLLRRGQDPQLRRRHHRRPPDHLRLPQAADQRHGRPEARPRRRHPLQVRRQHPLRHQPFHRLLQGALMSGSTSTSDATIIKERSIHRSPALISRLLCACAVVNDRARNIYACCSFVVLLPAYLLRGVRTLNGKASSSADRRTACSCLKNMASSFRNLNMGNAASIPSKCGVSVAFPISTSVDCSKIN</sequence>
<dbReference type="InterPro" id="IPR000528">
    <property type="entry name" value="Plant_nsLTP"/>
</dbReference>
<protein>
    <recommendedName>
        <fullName evidence="1">Non-specific lipid-transfer protein</fullName>
    </recommendedName>
</protein>
<organism evidence="4 5">
    <name type="scientific">Oryza rufipogon</name>
    <name type="common">Brownbeard rice</name>
    <name type="synonym">Asian wild rice</name>
    <dbReference type="NCBI Taxonomy" id="4529"/>
    <lineage>
        <taxon>Eukaryota</taxon>
        <taxon>Viridiplantae</taxon>
        <taxon>Streptophyta</taxon>
        <taxon>Embryophyta</taxon>
        <taxon>Tracheophyta</taxon>
        <taxon>Spermatophyta</taxon>
        <taxon>Magnoliopsida</taxon>
        <taxon>Liliopsida</taxon>
        <taxon>Poales</taxon>
        <taxon>Poaceae</taxon>
        <taxon>BOP clade</taxon>
        <taxon>Oryzoideae</taxon>
        <taxon>Oryzeae</taxon>
        <taxon>Oryzinae</taxon>
        <taxon>Oryza</taxon>
    </lineage>
</organism>
<dbReference type="InterPro" id="IPR036312">
    <property type="entry name" value="Bifun_inhib/LTP/seed_sf"/>
</dbReference>
<feature type="region of interest" description="Disordered" evidence="2">
    <location>
        <begin position="1"/>
        <end position="79"/>
    </location>
</feature>
<dbReference type="SMART" id="SM00499">
    <property type="entry name" value="AAI"/>
    <property type="match status" value="1"/>
</dbReference>
<dbReference type="PROSITE" id="PS00597">
    <property type="entry name" value="PLANT_LTP"/>
    <property type="match status" value="1"/>
</dbReference>
<dbReference type="AlphaFoldDB" id="A0A0E0R3D6"/>
<evidence type="ECO:0000259" key="3">
    <source>
        <dbReference type="SMART" id="SM00499"/>
    </source>
</evidence>
<evidence type="ECO:0000256" key="1">
    <source>
        <dbReference type="RuleBase" id="RU000628"/>
    </source>
</evidence>
<keyword evidence="5" id="KW-1185">Reference proteome</keyword>
<dbReference type="GO" id="GO:0006869">
    <property type="term" value="P:lipid transport"/>
    <property type="evidence" value="ECO:0007669"/>
    <property type="project" value="InterPro"/>
</dbReference>